<dbReference type="InterPro" id="IPR041078">
    <property type="entry name" value="Plavaka"/>
</dbReference>
<reference evidence="2 3" key="1">
    <citation type="journal article" date="2012" name="Science">
        <title>The Paleozoic origin of enzymatic lignin decomposition reconstructed from 31 fungal genomes.</title>
        <authorList>
            <person name="Floudas D."/>
            <person name="Binder M."/>
            <person name="Riley R."/>
            <person name="Barry K."/>
            <person name="Blanchette R.A."/>
            <person name="Henrissat B."/>
            <person name="Martinez A.T."/>
            <person name="Otillar R."/>
            <person name="Spatafora J.W."/>
            <person name="Yadav J.S."/>
            <person name="Aerts A."/>
            <person name="Benoit I."/>
            <person name="Boyd A."/>
            <person name="Carlson A."/>
            <person name="Copeland A."/>
            <person name="Coutinho P.M."/>
            <person name="de Vries R.P."/>
            <person name="Ferreira P."/>
            <person name="Findley K."/>
            <person name="Foster B."/>
            <person name="Gaskell J."/>
            <person name="Glotzer D."/>
            <person name="Gorecki P."/>
            <person name="Heitman J."/>
            <person name="Hesse C."/>
            <person name="Hori C."/>
            <person name="Igarashi K."/>
            <person name="Jurgens J.A."/>
            <person name="Kallen N."/>
            <person name="Kersten P."/>
            <person name="Kohler A."/>
            <person name="Kuees U."/>
            <person name="Kumar T.K.A."/>
            <person name="Kuo A."/>
            <person name="LaButti K."/>
            <person name="Larrondo L.F."/>
            <person name="Lindquist E."/>
            <person name="Ling A."/>
            <person name="Lombard V."/>
            <person name="Lucas S."/>
            <person name="Lundell T."/>
            <person name="Martin R."/>
            <person name="McLaughlin D.J."/>
            <person name="Morgenstern I."/>
            <person name="Morin E."/>
            <person name="Murat C."/>
            <person name="Nagy L.G."/>
            <person name="Nolan M."/>
            <person name="Ohm R.A."/>
            <person name="Patyshakuliyeva A."/>
            <person name="Rokas A."/>
            <person name="Ruiz-Duenas F.J."/>
            <person name="Sabat G."/>
            <person name="Salamov A."/>
            <person name="Samejima M."/>
            <person name="Schmutz J."/>
            <person name="Slot J.C."/>
            <person name="St John F."/>
            <person name="Stenlid J."/>
            <person name="Sun H."/>
            <person name="Sun S."/>
            <person name="Syed K."/>
            <person name="Tsang A."/>
            <person name="Wiebenga A."/>
            <person name="Young D."/>
            <person name="Pisabarro A."/>
            <person name="Eastwood D.C."/>
            <person name="Martin F."/>
            <person name="Cullen D."/>
            <person name="Grigoriev I.V."/>
            <person name="Hibbett D.S."/>
        </authorList>
    </citation>
    <scope>NUCLEOTIDE SEQUENCE</scope>
    <source>
        <strain evidence="3">FP-58527</strain>
    </source>
</reference>
<accession>S8EYZ7</accession>
<evidence type="ECO:0000256" key="1">
    <source>
        <dbReference type="SAM" id="MobiDB-lite"/>
    </source>
</evidence>
<proteinExistence type="predicted"/>
<dbReference type="HOGENOM" id="CLU_006344_4_2_1"/>
<evidence type="ECO:0000313" key="2">
    <source>
        <dbReference type="EMBL" id="EPS94740.1"/>
    </source>
</evidence>
<feature type="compositionally biased region" description="Acidic residues" evidence="1">
    <location>
        <begin position="134"/>
        <end position="147"/>
    </location>
</feature>
<organism evidence="2 3">
    <name type="scientific">Fomitopsis schrenkii</name>
    <name type="common">Brown rot fungus</name>
    <dbReference type="NCBI Taxonomy" id="2126942"/>
    <lineage>
        <taxon>Eukaryota</taxon>
        <taxon>Fungi</taxon>
        <taxon>Dikarya</taxon>
        <taxon>Basidiomycota</taxon>
        <taxon>Agaricomycotina</taxon>
        <taxon>Agaricomycetes</taxon>
        <taxon>Polyporales</taxon>
        <taxon>Fomitopsis</taxon>
    </lineage>
</organism>
<dbReference type="InParanoid" id="S8EYZ7"/>
<evidence type="ECO:0000313" key="3">
    <source>
        <dbReference type="Proteomes" id="UP000015241"/>
    </source>
</evidence>
<dbReference type="OrthoDB" id="2576233at2759"/>
<evidence type="ECO:0008006" key="4">
    <source>
        <dbReference type="Google" id="ProtNLM"/>
    </source>
</evidence>
<gene>
    <name evidence="2" type="ORF">FOMPIDRAFT_1054814</name>
</gene>
<sequence>MGRPKRTIEQLLSDTCSACHRTFRTTQGLCAHQSMSTSCAWYKKGKIKQIFDLDELGEDQDGEIVVERVRGRINSDVLEPSDVLQQRLESPDADEDEEDDLSSVYDFIEVCTAGPSRIDPTPGGSSTQRPPLVLDDDDDEQEEEEDETAGKVLFTDEDVRQKWLESRGVRARGRHGFGSGNCTEEQQAAGGGGSAAKNPWEPFETEMDWWFASWAIQEGIKLSSIDRALEIPGFRDKLGLSYHNTRALLQRVDSLPERAEWEERWVSFKDRPGEKHLVQFRNIIQAICALLGNTQHADKIVYRPRRLFRDASRQQRIYSEMWTGQWWHAVQSLLPVGAAVAPVIIATDKTQLTQFSGNKSAYPVYMTLGNIPRSLRRKPSEHACILIGYLSCDKISSEGISERKHRALVHQLFHVSVRMILEPLVKAGKEGIEVTSGDGTVRRVHPILAAYVADYPEQCLVTCSKSGTCPKCQVPESRLESPTPDLPRTKHWTLDVLRRARKKAKGKSNSHAFTQACQDLNVSGYTIHPFWRDLPYTDIHSCITSDVLHQLYQGVLKHVVEWCTYLVDERELDRRIRCLPPAYGVRHFKNGISALSQVSGTERKHIARILLACLVGKIPHKVMLAFRSLLDFIYLAQYTAHDANTLLYMEKALKTYHSNKAVLVELGIRDHLNIPKFHSLQHYVECIEQLGATDNYNTEAFERFHIDYAKAGWRASNHRDAQPQMVRWLARREKMAILSSSIRGHLVSAAPDSENTSSTAGAVEEPIASSSRCSGRIKLSKHLSIPLQPLPAIVDRHQCPGFKESLAQYVYRLKNGRPLTTSQLPDALNNMPINRLDVFHGFKFEPTSLSDDIEETDAVKAKPAKGEQPARFDTVLVLQGEDAEATGLQGTRIGRIKVVFNLPSRLNDPRTHESLPAPDNWAASGPLVPLSVPMVFLLVK</sequence>
<feature type="region of interest" description="Disordered" evidence="1">
    <location>
        <begin position="174"/>
        <end position="197"/>
    </location>
</feature>
<name>S8EYZ7_FOMSC</name>
<dbReference type="Pfam" id="PF18759">
    <property type="entry name" value="Plavaka"/>
    <property type="match status" value="1"/>
</dbReference>
<protein>
    <recommendedName>
        <fullName evidence="4">C2H2-type domain-containing protein</fullName>
    </recommendedName>
</protein>
<dbReference type="eggNOG" id="ENOG502SHSB">
    <property type="taxonomic scope" value="Eukaryota"/>
</dbReference>
<feature type="region of interest" description="Disordered" evidence="1">
    <location>
        <begin position="113"/>
        <end position="151"/>
    </location>
</feature>
<dbReference type="EMBL" id="KE504224">
    <property type="protein sequence ID" value="EPS94740.1"/>
    <property type="molecule type" value="Genomic_DNA"/>
</dbReference>
<dbReference type="Proteomes" id="UP000015241">
    <property type="component" value="Unassembled WGS sequence"/>
</dbReference>
<dbReference type="AlphaFoldDB" id="S8EYZ7"/>
<keyword evidence="3" id="KW-1185">Reference proteome</keyword>